<keyword evidence="2 5" id="KW-0689">Ribosomal protein</keyword>
<dbReference type="GO" id="GO:0003723">
    <property type="term" value="F:RNA binding"/>
    <property type="evidence" value="ECO:0007669"/>
    <property type="project" value="TreeGrafter"/>
</dbReference>
<evidence type="ECO:0000256" key="1">
    <source>
        <dbReference type="ARBA" id="ARBA00005251"/>
    </source>
</evidence>
<comment type="similarity">
    <text evidence="1 5 6">Belongs to the universal ribosomal protein uS9 family.</text>
</comment>
<dbReference type="PROSITE" id="PS00360">
    <property type="entry name" value="RIBOSOMAL_S9"/>
    <property type="match status" value="1"/>
</dbReference>
<keyword evidence="7" id="KW-0934">Plastid</keyword>
<protein>
    <recommendedName>
        <fullName evidence="4 5">Small ribosomal subunit protein uS9c</fullName>
    </recommendedName>
</protein>
<dbReference type="PANTHER" id="PTHR21569">
    <property type="entry name" value="RIBOSOMAL PROTEIN S9"/>
    <property type="match status" value="1"/>
</dbReference>
<accession>A0A088CJF9</accession>
<evidence type="ECO:0000256" key="2">
    <source>
        <dbReference type="ARBA" id="ARBA00022980"/>
    </source>
</evidence>
<dbReference type="InterPro" id="IPR023035">
    <property type="entry name" value="Ribosomal_uS9_bac/plastid"/>
</dbReference>
<gene>
    <name evidence="5 7" type="primary">rps9</name>
</gene>
<keyword evidence="7" id="KW-0150">Chloroplast</keyword>
<dbReference type="InterPro" id="IPR020574">
    <property type="entry name" value="Ribosomal_uS9_CS"/>
</dbReference>
<dbReference type="GO" id="GO:0015935">
    <property type="term" value="C:small ribosomal subunit"/>
    <property type="evidence" value="ECO:0007669"/>
    <property type="project" value="UniProtKB-ARBA"/>
</dbReference>
<organism evidence="7">
    <name type="scientific">Nephroselmis astigmatica</name>
    <dbReference type="NCBI Taxonomy" id="259378"/>
    <lineage>
        <taxon>Eukaryota</taxon>
        <taxon>Viridiplantae</taxon>
        <taxon>Chlorophyta</taxon>
        <taxon>Nephroselmidophyceae</taxon>
        <taxon>Nephroselmidales</taxon>
        <taxon>Nephroselmidaceae</taxon>
        <taxon>Nephroselmis</taxon>
    </lineage>
</organism>
<dbReference type="RefSeq" id="YP_009057845.1">
    <property type="nucleotide sequence ID" value="NC_024829.1"/>
</dbReference>
<dbReference type="Gene3D" id="3.30.230.10">
    <property type="match status" value="1"/>
</dbReference>
<dbReference type="GO" id="GO:0009507">
    <property type="term" value="C:chloroplast"/>
    <property type="evidence" value="ECO:0007669"/>
    <property type="project" value="UniProtKB-SubCell"/>
</dbReference>
<dbReference type="Pfam" id="PF00380">
    <property type="entry name" value="Ribosomal_S9"/>
    <property type="match status" value="1"/>
</dbReference>
<name>A0A088CJF9_9CHLO</name>
<dbReference type="SUPFAM" id="SSF54211">
    <property type="entry name" value="Ribosomal protein S5 domain 2-like"/>
    <property type="match status" value="1"/>
</dbReference>
<geneLocation type="chloroplast" evidence="7"/>
<dbReference type="InterPro" id="IPR014721">
    <property type="entry name" value="Ribsml_uS5_D2-typ_fold_subgr"/>
</dbReference>
<dbReference type="GO" id="GO:0003735">
    <property type="term" value="F:structural constituent of ribosome"/>
    <property type="evidence" value="ECO:0007669"/>
    <property type="project" value="InterPro"/>
</dbReference>
<dbReference type="EMBL" id="KJ746600">
    <property type="protein sequence ID" value="AID67736.1"/>
    <property type="molecule type" value="Genomic_DNA"/>
</dbReference>
<dbReference type="GO" id="GO:0006412">
    <property type="term" value="P:translation"/>
    <property type="evidence" value="ECO:0007669"/>
    <property type="project" value="UniProtKB-UniRule"/>
</dbReference>
<sequence length="131" mass="14606">MHSKEALGTGRRKSAVAQVKLISGTGRITINERPGVPYLQYNPAYLWAVQGPLDTLGLEHSYDTMVKTKGGGLTGQAEAIQLGVARALCKLDTYHRQPLKIEGYLTRNPLRKERKKYGLKKARKAPQFSKR</sequence>
<dbReference type="PANTHER" id="PTHR21569:SF1">
    <property type="entry name" value="SMALL RIBOSOMAL SUBUNIT PROTEIN US9M"/>
    <property type="match status" value="1"/>
</dbReference>
<dbReference type="AlphaFoldDB" id="A0A088CJF9"/>
<dbReference type="HAMAP" id="MF_00532_B">
    <property type="entry name" value="Ribosomal_uS9_B"/>
    <property type="match status" value="1"/>
</dbReference>
<evidence type="ECO:0000256" key="5">
    <source>
        <dbReference type="HAMAP-Rule" id="MF_00532"/>
    </source>
</evidence>
<reference evidence="7" key="1">
    <citation type="journal article" date="2014" name="BMC Genomics">
        <title>Six newly sequenced chloroplast genomes from prasinophyte green algae provide insights into the relationships among prasinophyte lineages and the diversity of streamlined genome architecture in picoplanktonic species.</title>
        <authorList>
            <person name="Lemieux C."/>
            <person name="Otis C."/>
            <person name="Turmel M."/>
        </authorList>
    </citation>
    <scope>NUCLEOTIDE SEQUENCE</scope>
</reference>
<evidence type="ECO:0000256" key="3">
    <source>
        <dbReference type="ARBA" id="ARBA00023274"/>
    </source>
</evidence>
<dbReference type="FunFam" id="3.30.230.10:FF:000001">
    <property type="entry name" value="30S ribosomal protein S9"/>
    <property type="match status" value="1"/>
</dbReference>
<comment type="subcellular location">
    <subcellularLocation>
        <location evidence="5">Plastid</location>
        <location evidence="5">Chloroplast</location>
    </subcellularLocation>
</comment>
<evidence type="ECO:0000313" key="7">
    <source>
        <dbReference type="EMBL" id="AID67736.1"/>
    </source>
</evidence>
<evidence type="ECO:0000256" key="4">
    <source>
        <dbReference type="ARBA" id="ARBA00035152"/>
    </source>
</evidence>
<dbReference type="InterPro" id="IPR000754">
    <property type="entry name" value="Ribosomal_uS9"/>
</dbReference>
<dbReference type="NCBIfam" id="NF001099">
    <property type="entry name" value="PRK00132.1"/>
    <property type="match status" value="1"/>
</dbReference>
<evidence type="ECO:0000256" key="6">
    <source>
        <dbReference type="RuleBase" id="RU003815"/>
    </source>
</evidence>
<dbReference type="GeneID" id="20356165"/>
<dbReference type="InterPro" id="IPR020568">
    <property type="entry name" value="Ribosomal_Su5_D2-typ_SF"/>
</dbReference>
<proteinExistence type="inferred from homology"/>
<keyword evidence="3 5" id="KW-0687">Ribonucleoprotein</keyword>